<dbReference type="GO" id="GO:0030729">
    <property type="term" value="F:acetoacetate-CoA ligase activity"/>
    <property type="evidence" value="ECO:0007669"/>
    <property type="project" value="TreeGrafter"/>
</dbReference>
<evidence type="ECO:0000256" key="1">
    <source>
        <dbReference type="ARBA" id="ARBA00006432"/>
    </source>
</evidence>
<dbReference type="InterPro" id="IPR032387">
    <property type="entry name" value="ACAS_N"/>
</dbReference>
<protein>
    <submittedName>
        <fullName evidence="4">Acetoacetyl-CoA synthetase</fullName>
    </submittedName>
</protein>
<dbReference type="PANTHER" id="PTHR42921:SF1">
    <property type="entry name" value="ACETOACETYL-COA SYNTHETASE"/>
    <property type="match status" value="1"/>
</dbReference>
<accession>A0A1R0GYS1</accession>
<organism evidence="4 5">
    <name type="scientific">Smittium mucronatum</name>
    <dbReference type="NCBI Taxonomy" id="133383"/>
    <lineage>
        <taxon>Eukaryota</taxon>
        <taxon>Fungi</taxon>
        <taxon>Fungi incertae sedis</taxon>
        <taxon>Zoopagomycota</taxon>
        <taxon>Kickxellomycotina</taxon>
        <taxon>Harpellomycetes</taxon>
        <taxon>Harpellales</taxon>
        <taxon>Legeriomycetaceae</taxon>
        <taxon>Smittium</taxon>
    </lineage>
</organism>
<dbReference type="PANTHER" id="PTHR42921">
    <property type="entry name" value="ACETOACETYL-COA SYNTHETASE"/>
    <property type="match status" value="1"/>
</dbReference>
<evidence type="ECO:0000313" key="5">
    <source>
        <dbReference type="Proteomes" id="UP000187455"/>
    </source>
</evidence>
<comment type="caution">
    <text evidence="4">The sequence shown here is derived from an EMBL/GenBank/DDBJ whole genome shotgun (WGS) entry which is preliminary data.</text>
</comment>
<name>A0A1R0GYS1_9FUNG</name>
<reference evidence="4 5" key="1">
    <citation type="journal article" date="2016" name="Mol. Biol. Evol.">
        <title>Genome-Wide Survey of Gut Fungi (Harpellales) Reveals the First Horizontally Transferred Ubiquitin Gene from a Mosquito Host.</title>
        <authorList>
            <person name="Wang Y."/>
            <person name="White M.M."/>
            <person name="Kvist S."/>
            <person name="Moncalvo J.M."/>
        </authorList>
    </citation>
    <scope>NUCLEOTIDE SEQUENCE [LARGE SCALE GENOMIC DNA]</scope>
    <source>
        <strain evidence="4 5">ALG-7-W6</strain>
    </source>
</reference>
<feature type="domain" description="AMP-dependent synthetase/ligase" evidence="2">
    <location>
        <begin position="111"/>
        <end position="177"/>
    </location>
</feature>
<proteinExistence type="inferred from homology"/>
<evidence type="ECO:0000259" key="3">
    <source>
        <dbReference type="Pfam" id="PF16177"/>
    </source>
</evidence>
<dbReference type="OrthoDB" id="10253869at2759"/>
<comment type="similarity">
    <text evidence="1">Belongs to the ATP-dependent AMP-binding enzyme family.</text>
</comment>
<dbReference type="STRING" id="133383.A0A1R0GYS1"/>
<dbReference type="InterPro" id="IPR042099">
    <property type="entry name" value="ANL_N_sf"/>
</dbReference>
<dbReference type="EMBL" id="LSSL01001951">
    <property type="protein sequence ID" value="OLY82062.1"/>
    <property type="molecule type" value="Genomic_DNA"/>
</dbReference>
<dbReference type="Gene3D" id="3.40.50.12780">
    <property type="entry name" value="N-terminal domain of ligase-like"/>
    <property type="match status" value="1"/>
</dbReference>
<gene>
    <name evidence="4" type="ORF">AYI68_g3824</name>
</gene>
<sequence>MTESNLPSDSRLSVKPLWEPKNVEASELHKFIDYVNSKFNKNFENYFDLQKWSVVEIESFWDSIWEFTKIISHSPHSQVLEKNVQMSEIPKWFLGATINYAENVLERLKESNKIAIYARGEQFHSDISYRELYRKVSVVAHSFKKLGLEKGDRVAGYLTNCPEAIIAMLAAASMGAIWR</sequence>
<dbReference type="Pfam" id="PF16177">
    <property type="entry name" value="ACAS_N"/>
    <property type="match status" value="1"/>
</dbReference>
<dbReference type="Proteomes" id="UP000187455">
    <property type="component" value="Unassembled WGS sequence"/>
</dbReference>
<evidence type="ECO:0000259" key="2">
    <source>
        <dbReference type="Pfam" id="PF00501"/>
    </source>
</evidence>
<dbReference type="InterPro" id="IPR000873">
    <property type="entry name" value="AMP-dep_synth/lig_dom"/>
</dbReference>
<evidence type="ECO:0000313" key="4">
    <source>
        <dbReference type="EMBL" id="OLY82062.1"/>
    </source>
</evidence>
<feature type="domain" description="Acetyl-coenzyme A synthetase N-terminal" evidence="3">
    <location>
        <begin position="46"/>
        <end position="104"/>
    </location>
</feature>
<dbReference type="SUPFAM" id="SSF56801">
    <property type="entry name" value="Acetyl-CoA synthetase-like"/>
    <property type="match status" value="1"/>
</dbReference>
<keyword evidence="5" id="KW-1185">Reference proteome</keyword>
<dbReference type="Pfam" id="PF00501">
    <property type="entry name" value="AMP-binding"/>
    <property type="match status" value="1"/>
</dbReference>
<dbReference type="AlphaFoldDB" id="A0A1R0GYS1"/>